<dbReference type="NCBIfam" id="NF041496">
    <property type="entry name" value="MobQ"/>
    <property type="match status" value="1"/>
</dbReference>
<proteinExistence type="inferred from homology"/>
<feature type="region of interest" description="Disordered" evidence="3">
    <location>
        <begin position="480"/>
        <end position="502"/>
    </location>
</feature>
<feature type="domain" description="MobA/MobL protein" evidence="4">
    <location>
        <begin position="17"/>
        <end position="244"/>
    </location>
</feature>
<evidence type="ECO:0000259" key="4">
    <source>
        <dbReference type="Pfam" id="PF03389"/>
    </source>
</evidence>
<dbReference type="Gene3D" id="3.30.930.30">
    <property type="match status" value="1"/>
</dbReference>
<dbReference type="InterPro" id="IPR005053">
    <property type="entry name" value="MobA_MobL"/>
</dbReference>
<comment type="similarity">
    <text evidence="1">Belongs to the MobA/MobL family.</text>
</comment>
<gene>
    <name evidence="5" type="ORF">H9846_06365</name>
</gene>
<keyword evidence="2" id="KW-0184">Conjugation</keyword>
<dbReference type="AlphaFoldDB" id="A0A9D2BUX4"/>
<organism evidence="5 6">
    <name type="scientific">Candidatus Gemmiger excrementipullorum</name>
    <dbReference type="NCBI Taxonomy" id="2838610"/>
    <lineage>
        <taxon>Bacteria</taxon>
        <taxon>Bacillati</taxon>
        <taxon>Bacillota</taxon>
        <taxon>Clostridia</taxon>
        <taxon>Eubacteriales</taxon>
        <taxon>Gemmiger</taxon>
    </lineage>
</organism>
<dbReference type="Proteomes" id="UP000886751">
    <property type="component" value="Unassembled WGS sequence"/>
</dbReference>
<dbReference type="Pfam" id="PF03389">
    <property type="entry name" value="MobA_MobL"/>
    <property type="match status" value="1"/>
</dbReference>
<evidence type="ECO:0000256" key="1">
    <source>
        <dbReference type="ARBA" id="ARBA00010873"/>
    </source>
</evidence>
<name>A0A9D2BUX4_9FIRM</name>
<sequence length="502" mass="59474">MALFHFHVDQIGRSAGRSAVACAAYRSGEKLYSEYYGETSDYSRKGGVMYSEIMLPPHAPMAYADRQTLWNAVEKVERRHDAQLAYSFDIALQNELTFEENLEVARAFLLKYFVGNGMTVDFCIHDPECDGIQNPHFHVMVPIRPLNPDGTWGAKQHRVYHLDENGERIRDEHGNYVFDAVTTTDWGKPETLELWRAQWANMVNAKFEQKGLSCRIDHRSYEDQALDILPTVHEGPVVRQMEQKGIRTEKGELNRWIKATNRILKSLRHRIADLKLWIEILREELRTQQTSQDLVRLIQDYYGERNQGTLHLPDYARQKARVGNLKRLNETVNYLSEHKLFTVEDLRKKMEQMEDARHILQEGTREKQERIKALKELLRHAEAYEELKPLQEKLNTFKFKKRREQFKQEHESDFRRFYLAKRKLKEAVPDGEPPVDVWKNELSQLEQEYRQQSAQASLLWKESKKLRELQVLVDDVLRKQGQHEREQQHSDRHQDKQEERLW</sequence>
<evidence type="ECO:0000256" key="2">
    <source>
        <dbReference type="ARBA" id="ARBA00022971"/>
    </source>
</evidence>
<accession>A0A9D2BUX4</accession>
<dbReference type="EMBL" id="DXEI01000092">
    <property type="protein sequence ID" value="HIX95063.1"/>
    <property type="molecule type" value="Genomic_DNA"/>
</dbReference>
<comment type="caution">
    <text evidence="5">The sequence shown here is derived from an EMBL/GenBank/DDBJ whole genome shotgun (WGS) entry which is preliminary data.</text>
</comment>
<evidence type="ECO:0000313" key="6">
    <source>
        <dbReference type="Proteomes" id="UP000886751"/>
    </source>
</evidence>
<reference evidence="5" key="2">
    <citation type="submission" date="2021-04" db="EMBL/GenBank/DDBJ databases">
        <authorList>
            <person name="Gilroy R."/>
        </authorList>
    </citation>
    <scope>NUCLEOTIDE SEQUENCE</scope>
    <source>
        <strain evidence="5">ChiHecec2B26-7398</strain>
    </source>
</reference>
<reference evidence="5" key="1">
    <citation type="journal article" date="2021" name="PeerJ">
        <title>Extensive microbial diversity within the chicken gut microbiome revealed by metagenomics and culture.</title>
        <authorList>
            <person name="Gilroy R."/>
            <person name="Ravi A."/>
            <person name="Getino M."/>
            <person name="Pursley I."/>
            <person name="Horton D.L."/>
            <person name="Alikhan N.F."/>
            <person name="Baker D."/>
            <person name="Gharbi K."/>
            <person name="Hall N."/>
            <person name="Watson M."/>
            <person name="Adriaenssens E.M."/>
            <person name="Foster-Nyarko E."/>
            <person name="Jarju S."/>
            <person name="Secka A."/>
            <person name="Antonio M."/>
            <person name="Oren A."/>
            <person name="Chaudhuri R.R."/>
            <person name="La Ragione R."/>
            <person name="Hildebrand F."/>
            <person name="Pallen M.J."/>
        </authorList>
    </citation>
    <scope>NUCLEOTIDE SEQUENCE</scope>
    <source>
        <strain evidence="5">ChiHecec2B26-7398</strain>
    </source>
</reference>
<evidence type="ECO:0000256" key="3">
    <source>
        <dbReference type="SAM" id="MobiDB-lite"/>
    </source>
</evidence>
<protein>
    <submittedName>
        <fullName evidence="5">MobA/MobL family protein</fullName>
    </submittedName>
</protein>
<evidence type="ECO:0000313" key="5">
    <source>
        <dbReference type="EMBL" id="HIX95063.1"/>
    </source>
</evidence>